<dbReference type="InterPro" id="IPR003016">
    <property type="entry name" value="2-oxoA_DH_lipoyl-BS"/>
</dbReference>
<dbReference type="InterPro" id="IPR036625">
    <property type="entry name" value="E3-bd_dom_sf"/>
</dbReference>
<name>A0AAN7TIV1_9PEZI</name>
<evidence type="ECO:0000256" key="4">
    <source>
        <dbReference type="SAM" id="MobiDB-lite"/>
    </source>
</evidence>
<evidence type="ECO:0008006" key="9">
    <source>
        <dbReference type="Google" id="ProtNLM"/>
    </source>
</evidence>
<feature type="region of interest" description="Disordered" evidence="4">
    <location>
        <begin position="74"/>
        <end position="159"/>
    </location>
</feature>
<evidence type="ECO:0000313" key="8">
    <source>
        <dbReference type="Proteomes" id="UP001310890"/>
    </source>
</evidence>
<comment type="similarity">
    <text evidence="1">Belongs to the 2-oxoacid dehydrogenase family.</text>
</comment>
<dbReference type="CDD" id="cd06849">
    <property type="entry name" value="lipoyl_domain"/>
    <property type="match status" value="1"/>
</dbReference>
<dbReference type="InterPro" id="IPR000089">
    <property type="entry name" value="Biotin_lipoyl"/>
</dbReference>
<dbReference type="PROSITE" id="PS50968">
    <property type="entry name" value="BIOTINYL_LIPOYL"/>
    <property type="match status" value="1"/>
</dbReference>
<dbReference type="InterPro" id="IPR045257">
    <property type="entry name" value="E2/Pdx1"/>
</dbReference>
<gene>
    <name evidence="7" type="ORF">LTR62_007523</name>
</gene>
<dbReference type="GO" id="GO:0045254">
    <property type="term" value="C:pyruvate dehydrogenase complex"/>
    <property type="evidence" value="ECO:0007669"/>
    <property type="project" value="InterPro"/>
</dbReference>
<organism evidence="7 8">
    <name type="scientific">Meristemomyces frigidus</name>
    <dbReference type="NCBI Taxonomy" id="1508187"/>
    <lineage>
        <taxon>Eukaryota</taxon>
        <taxon>Fungi</taxon>
        <taxon>Dikarya</taxon>
        <taxon>Ascomycota</taxon>
        <taxon>Pezizomycotina</taxon>
        <taxon>Dothideomycetes</taxon>
        <taxon>Dothideomycetidae</taxon>
        <taxon>Mycosphaerellales</taxon>
        <taxon>Teratosphaeriaceae</taxon>
        <taxon>Meristemomyces</taxon>
    </lineage>
</organism>
<comment type="caution">
    <text evidence="7">The sequence shown here is derived from an EMBL/GenBank/DDBJ whole genome shotgun (WGS) entry which is preliminary data.</text>
</comment>
<accession>A0AAN7TIV1</accession>
<dbReference type="Gene3D" id="4.10.320.10">
    <property type="entry name" value="E3-binding domain"/>
    <property type="match status" value="1"/>
</dbReference>
<feature type="compositionally biased region" description="Low complexity" evidence="4">
    <location>
        <begin position="116"/>
        <end position="136"/>
    </location>
</feature>
<dbReference type="Pfam" id="PF00364">
    <property type="entry name" value="Biotin_lipoyl"/>
    <property type="match status" value="1"/>
</dbReference>
<dbReference type="PANTHER" id="PTHR23151:SF82">
    <property type="entry name" value="PYRUVATE DEHYDROGENASE COMPLEX PROTEIN X COMPONENT, MITOCHONDRIAL"/>
    <property type="match status" value="1"/>
</dbReference>
<dbReference type="GO" id="GO:0006086">
    <property type="term" value="P:pyruvate decarboxylation to acetyl-CoA"/>
    <property type="evidence" value="ECO:0007669"/>
    <property type="project" value="InterPro"/>
</dbReference>
<dbReference type="EMBL" id="JAVRRL010000071">
    <property type="protein sequence ID" value="KAK5109067.1"/>
    <property type="molecule type" value="Genomic_DNA"/>
</dbReference>
<dbReference type="Gene3D" id="2.40.50.100">
    <property type="match status" value="1"/>
</dbReference>
<dbReference type="PANTHER" id="PTHR23151">
    <property type="entry name" value="DIHYDROLIPOAMIDE ACETYL/SUCCINYL-TRANSFERASE-RELATED"/>
    <property type="match status" value="1"/>
</dbReference>
<reference evidence="7" key="1">
    <citation type="submission" date="2023-08" db="EMBL/GenBank/DDBJ databases">
        <title>Black Yeasts Isolated from many extreme environments.</title>
        <authorList>
            <person name="Coleine C."/>
            <person name="Stajich J.E."/>
            <person name="Selbmann L."/>
        </authorList>
    </citation>
    <scope>NUCLEOTIDE SEQUENCE</scope>
    <source>
        <strain evidence="7">CCFEE 5401</strain>
    </source>
</reference>
<dbReference type="PROSITE" id="PS51826">
    <property type="entry name" value="PSBD"/>
    <property type="match status" value="1"/>
</dbReference>
<dbReference type="AlphaFoldDB" id="A0AAN7TIV1"/>
<feature type="domain" description="Peripheral subunit-binding (PSBD)" evidence="6">
    <location>
        <begin position="164"/>
        <end position="204"/>
    </location>
</feature>
<dbReference type="InterPro" id="IPR011053">
    <property type="entry name" value="Single_hybrid_motif"/>
</dbReference>
<evidence type="ECO:0000259" key="5">
    <source>
        <dbReference type="PROSITE" id="PS50968"/>
    </source>
</evidence>
<protein>
    <recommendedName>
        <fullName evidence="9">Pyruvate dehydrogenase protein x component</fullName>
    </recommendedName>
</protein>
<evidence type="ECO:0000256" key="2">
    <source>
        <dbReference type="ARBA" id="ARBA00022823"/>
    </source>
</evidence>
<dbReference type="FunFam" id="2.40.50.100:FF:000010">
    <property type="entry name" value="Acetyltransferase component of pyruvate dehydrogenase complex"/>
    <property type="match status" value="1"/>
</dbReference>
<evidence type="ECO:0000256" key="3">
    <source>
        <dbReference type="ARBA" id="ARBA00022946"/>
    </source>
</evidence>
<dbReference type="SUPFAM" id="SSF47005">
    <property type="entry name" value="Peripheral subunit-binding domain of 2-oxo acid dehydrogenase complex"/>
    <property type="match status" value="1"/>
</dbReference>
<dbReference type="SUPFAM" id="SSF51230">
    <property type="entry name" value="Single hybrid motif"/>
    <property type="match status" value="1"/>
</dbReference>
<dbReference type="PROSITE" id="PS00189">
    <property type="entry name" value="LIPOYL"/>
    <property type="match status" value="1"/>
</dbReference>
<dbReference type="Proteomes" id="UP001310890">
    <property type="component" value="Unassembled WGS sequence"/>
</dbReference>
<evidence type="ECO:0000313" key="7">
    <source>
        <dbReference type="EMBL" id="KAK5109067.1"/>
    </source>
</evidence>
<keyword evidence="2" id="KW-0450">Lipoyl</keyword>
<proteinExistence type="inferred from homology"/>
<feature type="domain" description="Lipoyl-binding" evidence="5">
    <location>
        <begin position="1"/>
        <end position="72"/>
    </location>
</feature>
<sequence length="417" mass="43615">MPALSPTMTEGNIASWSVKEGDSFSAGDVILEVETDKATMDVEAQDDGVMVKIMSEAGSKGVKVGNRIAVIAEAGDDVSSIEIPAEDKAQSSQGEPARKERPSPQEKLAGGIDTIESSPSAAEAPPSSAPESDASARGAAANTGSSQDRSAKSQGGRAHKQTYPLYPSVEHLLHQNGMTKDDASSIPASGPNGRLLKGDVLAHLGQIKKDYPSQSAARLTKLSHLDLSNIQLSKPAVNAEAKKEAAPAPEEPTDTELAVPISLSAVIATQKRVNDSLGIFLPLSTFIARASELANEDLPLSKHRKPTADDLFNSVLGLDKITGSKSSRGHFTPQITGLSIPAATPARPTKKGDIIDLLSSKSAETKTSVANRPGALGISAGANVFSVTAKSGEERRAAEYLERMKMALEMEPGRLVL</sequence>
<dbReference type="Pfam" id="PF02817">
    <property type="entry name" value="E3_binding"/>
    <property type="match status" value="1"/>
</dbReference>
<keyword evidence="3" id="KW-0809">Transit peptide</keyword>
<evidence type="ECO:0000259" key="6">
    <source>
        <dbReference type="PROSITE" id="PS51826"/>
    </source>
</evidence>
<dbReference type="GO" id="GO:0004742">
    <property type="term" value="F:dihydrolipoyllysine-residue acetyltransferase activity"/>
    <property type="evidence" value="ECO:0007669"/>
    <property type="project" value="TreeGrafter"/>
</dbReference>
<evidence type="ECO:0000256" key="1">
    <source>
        <dbReference type="ARBA" id="ARBA00007317"/>
    </source>
</evidence>
<dbReference type="InterPro" id="IPR004167">
    <property type="entry name" value="PSBD"/>
</dbReference>